<gene>
    <name evidence="6" type="primary">TSN1</name>
    <name evidence="6" type="ORF">TR92356</name>
</gene>
<feature type="transmembrane region" description="Helical" evidence="5">
    <location>
        <begin position="12"/>
        <end position="34"/>
    </location>
</feature>
<accession>A0A0X3PJ75</accession>
<dbReference type="PANTHER" id="PTHR19282">
    <property type="entry name" value="TETRASPANIN"/>
    <property type="match status" value="1"/>
</dbReference>
<evidence type="ECO:0000256" key="5">
    <source>
        <dbReference type="SAM" id="Phobius"/>
    </source>
</evidence>
<evidence type="ECO:0000256" key="4">
    <source>
        <dbReference type="ARBA" id="ARBA00023136"/>
    </source>
</evidence>
<dbReference type="InterPro" id="IPR018499">
    <property type="entry name" value="Tetraspanin/Peripherin"/>
</dbReference>
<dbReference type="Gene3D" id="1.10.1450.10">
    <property type="entry name" value="Tetraspanin"/>
    <property type="match status" value="1"/>
</dbReference>
<name>A0A0X3PJ75_SCHSO</name>
<feature type="transmembrane region" description="Helical" evidence="5">
    <location>
        <begin position="104"/>
        <end position="124"/>
    </location>
</feature>
<dbReference type="EMBL" id="GEEE01014923">
    <property type="protein sequence ID" value="JAP48302.1"/>
    <property type="molecule type" value="Transcribed_RNA"/>
</dbReference>
<proteinExistence type="predicted"/>
<dbReference type="InterPro" id="IPR008952">
    <property type="entry name" value="Tetraspanin_EC2_sf"/>
</dbReference>
<feature type="transmembrane region" description="Helical" evidence="5">
    <location>
        <begin position="69"/>
        <end position="92"/>
    </location>
</feature>
<sequence length="258" mass="28342">MDCNLANGLRFLLVLFNLLLMVLFLILMVFGFLIRFSPNVVSGYMQQLLDKSVPEETAENLVVFFMQNSLPICLTLILFGLICALFCLLGALASCCGCRMPLKFYAAILAVLIIAQSVGVGVVFGTDTNLQNTVDALMMRTLQGSYVFQNADTPGVYVWFLIMTSKNVTCCGMNGYKDFATSRIPSPCCSAAVNTMPANCAEAEAKTANRPGCRTRINEFVQMEKRNLLIVPVIFILIQVIMFGITVAMLCFNSISPI</sequence>
<organism evidence="6">
    <name type="scientific">Schistocephalus solidus</name>
    <name type="common">Tapeworm</name>
    <dbReference type="NCBI Taxonomy" id="70667"/>
    <lineage>
        <taxon>Eukaryota</taxon>
        <taxon>Metazoa</taxon>
        <taxon>Spiralia</taxon>
        <taxon>Lophotrochozoa</taxon>
        <taxon>Platyhelminthes</taxon>
        <taxon>Cestoda</taxon>
        <taxon>Eucestoda</taxon>
        <taxon>Diphyllobothriidea</taxon>
        <taxon>Diphyllobothriidae</taxon>
        <taxon>Schistocephalus</taxon>
    </lineage>
</organism>
<comment type="subcellular location">
    <subcellularLocation>
        <location evidence="1">Membrane</location>
        <topology evidence="1">Multi-pass membrane protein</topology>
    </subcellularLocation>
</comment>
<keyword evidence="4 5" id="KW-0472">Membrane</keyword>
<feature type="transmembrane region" description="Helical" evidence="5">
    <location>
        <begin position="229"/>
        <end position="252"/>
    </location>
</feature>
<evidence type="ECO:0000313" key="6">
    <source>
        <dbReference type="EMBL" id="JAP48302.1"/>
    </source>
</evidence>
<dbReference type="GO" id="GO:0016020">
    <property type="term" value="C:membrane"/>
    <property type="evidence" value="ECO:0007669"/>
    <property type="project" value="UniProtKB-SubCell"/>
</dbReference>
<dbReference type="SUPFAM" id="SSF48652">
    <property type="entry name" value="Tetraspanin"/>
    <property type="match status" value="1"/>
</dbReference>
<dbReference type="AlphaFoldDB" id="A0A0X3PJ75"/>
<reference evidence="6" key="1">
    <citation type="submission" date="2016-01" db="EMBL/GenBank/DDBJ databases">
        <title>Reference transcriptome for the parasite Schistocephalus solidus: insights into the molecular evolution of parasitism.</title>
        <authorList>
            <person name="Hebert F.O."/>
            <person name="Grambauer S."/>
            <person name="Barber I."/>
            <person name="Landry C.R."/>
            <person name="Aubin-Horth N."/>
        </authorList>
    </citation>
    <scope>NUCLEOTIDE SEQUENCE</scope>
</reference>
<evidence type="ECO:0000256" key="2">
    <source>
        <dbReference type="ARBA" id="ARBA00022692"/>
    </source>
</evidence>
<protein>
    <submittedName>
        <fullName evidence="6">Tetraspanin-1</fullName>
    </submittedName>
</protein>
<dbReference type="Pfam" id="PF00335">
    <property type="entry name" value="Tetraspanin"/>
    <property type="match status" value="1"/>
</dbReference>
<keyword evidence="3 5" id="KW-1133">Transmembrane helix</keyword>
<evidence type="ECO:0000256" key="3">
    <source>
        <dbReference type="ARBA" id="ARBA00022989"/>
    </source>
</evidence>
<evidence type="ECO:0000256" key="1">
    <source>
        <dbReference type="ARBA" id="ARBA00004141"/>
    </source>
</evidence>
<keyword evidence="2 5" id="KW-0812">Transmembrane</keyword>